<dbReference type="GO" id="GO:0051715">
    <property type="term" value="P:cytolysis in another organism"/>
    <property type="evidence" value="ECO:0007669"/>
    <property type="project" value="InterPro"/>
</dbReference>
<comment type="caution">
    <text evidence="6">The sequence shown here is derived from an EMBL/GenBank/DDBJ whole genome shotgun (WGS) entry which is preliminary data.</text>
</comment>
<keyword evidence="4" id="KW-0472">Membrane</keyword>
<evidence type="ECO:0000256" key="3">
    <source>
        <dbReference type="ARBA" id="ARBA00022537"/>
    </source>
</evidence>
<evidence type="ECO:0000256" key="4">
    <source>
        <dbReference type="ARBA" id="ARBA00023298"/>
    </source>
</evidence>
<evidence type="ECO:0000313" key="7">
    <source>
        <dbReference type="Proteomes" id="UP001331515"/>
    </source>
</evidence>
<evidence type="ECO:0000256" key="1">
    <source>
        <dbReference type="ARBA" id="ARBA00004175"/>
    </source>
</evidence>
<evidence type="ECO:0000256" key="5">
    <source>
        <dbReference type="ARBA" id="ARBA00023331"/>
    </source>
</evidence>
<keyword evidence="5" id="KW-0166">Nematocyst</keyword>
<dbReference type="AlphaFoldDB" id="A0AAN8BWL7"/>
<organism evidence="6 7">
    <name type="scientific">Champsocephalus gunnari</name>
    <name type="common">Mackerel icefish</name>
    <dbReference type="NCBI Taxonomy" id="52237"/>
    <lineage>
        <taxon>Eukaryota</taxon>
        <taxon>Metazoa</taxon>
        <taxon>Chordata</taxon>
        <taxon>Craniata</taxon>
        <taxon>Vertebrata</taxon>
        <taxon>Euteleostomi</taxon>
        <taxon>Actinopterygii</taxon>
        <taxon>Neopterygii</taxon>
        <taxon>Teleostei</taxon>
        <taxon>Neoteleostei</taxon>
        <taxon>Acanthomorphata</taxon>
        <taxon>Eupercaria</taxon>
        <taxon>Perciformes</taxon>
        <taxon>Notothenioidei</taxon>
        <taxon>Channichthyidae</taxon>
        <taxon>Champsocephalus</taxon>
    </lineage>
</organism>
<dbReference type="Gene3D" id="2.60.270.20">
    <property type="entry name" value="Cytolysin/lectin"/>
    <property type="match status" value="1"/>
</dbReference>
<dbReference type="InterPro" id="IPR009104">
    <property type="entry name" value="Anemon_actinoporin-like"/>
</dbReference>
<proteinExistence type="predicted"/>
<dbReference type="PANTHER" id="PTHR40388">
    <property type="entry name" value="BRYOPORIN"/>
    <property type="match status" value="1"/>
</dbReference>
<dbReference type="InterPro" id="IPR015926">
    <property type="entry name" value="Cytolysin/lectin"/>
</dbReference>
<accession>A0AAN8BWL7</accession>
<dbReference type="GO" id="GO:0046930">
    <property type="term" value="C:pore complex"/>
    <property type="evidence" value="ECO:0007669"/>
    <property type="project" value="InterPro"/>
</dbReference>
<dbReference type="GO" id="GO:0044218">
    <property type="term" value="C:other organism cell membrane"/>
    <property type="evidence" value="ECO:0007669"/>
    <property type="project" value="UniProtKB-KW"/>
</dbReference>
<dbReference type="InterPro" id="IPR050677">
    <property type="entry name" value="Actinoporin_PFT"/>
</dbReference>
<dbReference type="PANTHER" id="PTHR40388:SF2">
    <property type="entry name" value="ACTINOPORIN-LIKE PROTEIN"/>
    <property type="match status" value="1"/>
</dbReference>
<dbReference type="GO" id="GO:0006812">
    <property type="term" value="P:monoatomic cation transport"/>
    <property type="evidence" value="ECO:0007669"/>
    <property type="project" value="InterPro"/>
</dbReference>
<keyword evidence="3" id="KW-1052">Target cell membrane</keyword>
<gene>
    <name evidence="6" type="ORF">CgunFtcFv8_006104</name>
</gene>
<dbReference type="GO" id="GO:0015267">
    <property type="term" value="F:channel activity"/>
    <property type="evidence" value="ECO:0007669"/>
    <property type="project" value="InterPro"/>
</dbReference>
<comment type="subcellular location">
    <subcellularLocation>
        <location evidence="2">Nematocyst</location>
    </subcellularLocation>
    <subcellularLocation>
        <location evidence="1">Target cell membrane</location>
    </subcellularLocation>
</comment>
<protein>
    <submittedName>
        <fullName evidence="6">Uncharacterized protein</fullName>
    </submittedName>
</protein>
<sequence>MFFIKQQQSASCTQLLITHQTRKASSLSCRQEAAFQAKIQPFCTAIGAAAVMGSGTSCHIEIENECTTYILVNPRMYINSGYCDTPLPPTVAPGATGTALFKKHNGTATGCVGVVTYDLRNKDTNLTAEKIAVMFSVPYDLHLYSNLGGRPLSHWPFPGRPCQVPPFPLALSALALPRPSVSDPPFCHWPFPGRPCQVPPFCH</sequence>
<name>A0AAN8BWL7_CHAGU</name>
<dbReference type="GO" id="GO:0042151">
    <property type="term" value="C:nematocyst"/>
    <property type="evidence" value="ECO:0007669"/>
    <property type="project" value="UniProtKB-SubCell"/>
</dbReference>
<dbReference type="EMBL" id="JAURVH010001535">
    <property type="protein sequence ID" value="KAK5893210.1"/>
    <property type="molecule type" value="Genomic_DNA"/>
</dbReference>
<evidence type="ECO:0000313" key="6">
    <source>
        <dbReference type="EMBL" id="KAK5893210.1"/>
    </source>
</evidence>
<keyword evidence="7" id="KW-1185">Reference proteome</keyword>
<reference evidence="6 7" key="1">
    <citation type="journal article" date="2023" name="Mol. Biol. Evol.">
        <title>Genomics of Secondarily Temperate Adaptation in the Only Non-Antarctic Icefish.</title>
        <authorList>
            <person name="Rivera-Colon A.G."/>
            <person name="Rayamajhi N."/>
            <person name="Minhas B.F."/>
            <person name="Madrigal G."/>
            <person name="Bilyk K.T."/>
            <person name="Yoon V."/>
            <person name="Hune M."/>
            <person name="Gregory S."/>
            <person name="Cheng C.H.C."/>
            <person name="Catchen J.M."/>
        </authorList>
    </citation>
    <scope>NUCLEOTIDE SEQUENCE [LARGE SCALE GENOMIC DNA]</scope>
    <source>
        <tissue evidence="6">White muscle</tissue>
    </source>
</reference>
<keyword evidence="4" id="KW-1053">Target membrane</keyword>
<dbReference type="SUPFAM" id="SSF63724">
    <property type="entry name" value="Cytolysin/lectin"/>
    <property type="match status" value="1"/>
</dbReference>
<dbReference type="Pfam" id="PF06369">
    <property type="entry name" value="Anemone_cytotox"/>
    <property type="match status" value="1"/>
</dbReference>
<evidence type="ECO:0000256" key="2">
    <source>
        <dbReference type="ARBA" id="ARBA00004532"/>
    </source>
</evidence>
<dbReference type="GO" id="GO:0046931">
    <property type="term" value="P:pore complex assembly"/>
    <property type="evidence" value="ECO:0007669"/>
    <property type="project" value="InterPro"/>
</dbReference>
<dbReference type="Proteomes" id="UP001331515">
    <property type="component" value="Unassembled WGS sequence"/>
</dbReference>